<dbReference type="EMBL" id="JACHML010000001">
    <property type="protein sequence ID" value="MBB6390040.1"/>
    <property type="molecule type" value="Genomic_DNA"/>
</dbReference>
<sequence length="216" mass="23112">MIDDEENQPDSSRANGVSRRTIAKGAAWAIPVIAMGATVPTAVASPQGAPTPPCVTALTNDSINWVVDNVKYAESGHTCNSYDSHRDVRLTFEVLQDCQHDVTVQVRNVVGNSVWCAWNSQTLYLLKTSPAGSGLDLTFPATGDRPTNINNGYVSSSCNITAYESANDGMHINPCAPGGPYFEYRYSTDYSGSVATATWSAWFGWGDVGTVPLPPS</sequence>
<keyword evidence="2" id="KW-1185">Reference proteome</keyword>
<reference evidence="1 2" key="1">
    <citation type="submission" date="2020-08" db="EMBL/GenBank/DDBJ databases">
        <title>Sequencing the genomes of 1000 actinobacteria strains.</title>
        <authorList>
            <person name="Klenk H.-P."/>
        </authorList>
    </citation>
    <scope>NUCLEOTIDE SEQUENCE [LARGE SCALE GENOMIC DNA]</scope>
    <source>
        <strain evidence="1 2">DSM 12511</strain>
    </source>
</reference>
<dbReference type="InterPro" id="IPR006311">
    <property type="entry name" value="TAT_signal"/>
</dbReference>
<evidence type="ECO:0000313" key="2">
    <source>
        <dbReference type="Proteomes" id="UP000537775"/>
    </source>
</evidence>
<dbReference type="AlphaFoldDB" id="A0A7X0FN05"/>
<dbReference type="Proteomes" id="UP000537775">
    <property type="component" value="Unassembled WGS sequence"/>
</dbReference>
<comment type="caution">
    <text evidence="1">The sequence shown here is derived from an EMBL/GenBank/DDBJ whole genome shotgun (WGS) entry which is preliminary data.</text>
</comment>
<protein>
    <submittedName>
        <fullName evidence="1">Uncharacterized protein</fullName>
    </submittedName>
</protein>
<dbReference type="PROSITE" id="PS51318">
    <property type="entry name" value="TAT"/>
    <property type="match status" value="1"/>
</dbReference>
<gene>
    <name evidence="1" type="ORF">HD594_000353</name>
</gene>
<evidence type="ECO:0000313" key="1">
    <source>
        <dbReference type="EMBL" id="MBB6390040.1"/>
    </source>
</evidence>
<accession>A0A7X0FN05</accession>
<dbReference type="RefSeq" id="WP_184749306.1">
    <property type="nucleotide sequence ID" value="NZ_BAAAJR010000008.1"/>
</dbReference>
<proteinExistence type="predicted"/>
<name>A0A7X0FN05_9MICO</name>
<organism evidence="1 2">
    <name type="scientific">Microbacterium thalassium</name>
    <dbReference type="NCBI Taxonomy" id="362649"/>
    <lineage>
        <taxon>Bacteria</taxon>
        <taxon>Bacillati</taxon>
        <taxon>Actinomycetota</taxon>
        <taxon>Actinomycetes</taxon>
        <taxon>Micrococcales</taxon>
        <taxon>Microbacteriaceae</taxon>
        <taxon>Microbacterium</taxon>
    </lineage>
</organism>